<protein>
    <submittedName>
        <fullName evidence="1">HDC19347</fullName>
    </submittedName>
</protein>
<evidence type="ECO:0000313" key="1">
    <source>
        <dbReference type="EMBL" id="DAA03369.1"/>
    </source>
</evidence>
<accession>Q6II97</accession>
<name>Q6II97_DROME</name>
<sequence>MSAISRLFPMGKWEMQMPMEIIYGMGEVDRTFHSYNRHFAVQPNASEILTKFHWP</sequence>
<gene>
    <name evidence="1" type="ORF">HDC19347</name>
</gene>
<proteinExistence type="predicted"/>
<dbReference type="AlphaFoldDB" id="Q6II97"/>
<reference evidence="1" key="1">
    <citation type="journal article" date="2003" name="Genome Biol.">
        <title>An integrated gene annotation and transcriptional profiling approach towards the full gene content of the Drosophila genome.</title>
        <authorList>
            <person name="Hild M."/>
            <person name="Beckmann B."/>
            <person name="Haas S.A."/>
            <person name="Koch B."/>
            <person name="Solovyev V."/>
            <person name="Busold C."/>
            <person name="Fellenberg K."/>
            <person name="Boutros M."/>
            <person name="Vingron M."/>
            <person name="Sauer F."/>
            <person name="Hoheisel J.D."/>
            <person name="Paro R."/>
        </authorList>
    </citation>
    <scope>NUCLEOTIDE SEQUENCE</scope>
</reference>
<organism evidence="1">
    <name type="scientific">Drosophila melanogaster</name>
    <name type="common">Fruit fly</name>
    <dbReference type="NCBI Taxonomy" id="7227"/>
    <lineage>
        <taxon>Eukaryota</taxon>
        <taxon>Metazoa</taxon>
        <taxon>Ecdysozoa</taxon>
        <taxon>Arthropoda</taxon>
        <taxon>Hexapoda</taxon>
        <taxon>Insecta</taxon>
        <taxon>Pterygota</taxon>
        <taxon>Neoptera</taxon>
        <taxon>Endopterygota</taxon>
        <taxon>Diptera</taxon>
        <taxon>Brachycera</taxon>
        <taxon>Muscomorpha</taxon>
        <taxon>Ephydroidea</taxon>
        <taxon>Drosophilidae</taxon>
        <taxon>Drosophila</taxon>
        <taxon>Sophophora</taxon>
    </lineage>
</organism>
<dbReference type="EMBL" id="BK003169">
    <property type="protein sequence ID" value="DAA03369.1"/>
    <property type="molecule type" value="Genomic_DNA"/>
</dbReference>